<dbReference type="Gene3D" id="3.40.1390.30">
    <property type="entry name" value="NIF3 (NGG1p interacting factor 3)-like"/>
    <property type="match status" value="2"/>
</dbReference>
<evidence type="ECO:0000256" key="2">
    <source>
        <dbReference type="ARBA" id="ARBA00011643"/>
    </source>
</evidence>
<name>I5B6C8_9BACT</name>
<dbReference type="STRING" id="879212.DespoDRAFT_03262"/>
<reference evidence="6 7" key="2">
    <citation type="submission" date="2012-02" db="EMBL/GenBank/DDBJ databases">
        <title>Improved High-Quality Draft sequence of Desulfobacter postgatei 2ac9.</title>
        <authorList>
            <consortium name="US DOE Joint Genome Institute"/>
            <person name="Lucas S."/>
            <person name="Han J."/>
            <person name="Lapidus A."/>
            <person name="Cheng J.-F."/>
            <person name="Goodwin L."/>
            <person name="Pitluck S."/>
            <person name="Peters L."/>
            <person name="Ovchinnikova G."/>
            <person name="Held B."/>
            <person name="Detter J.C."/>
            <person name="Han C."/>
            <person name="Tapia R."/>
            <person name="Land M."/>
            <person name="Hauser L."/>
            <person name="Kyrpides N."/>
            <person name="Ivanova N."/>
            <person name="Pagani I."/>
            <person name="Orellana R."/>
            <person name="Lovley D."/>
            <person name="Woyke T."/>
        </authorList>
    </citation>
    <scope>NUCLEOTIDE SEQUENCE [LARGE SCALE GENOMIC DNA]</scope>
    <source>
        <strain evidence="6 7">2ac9</strain>
    </source>
</reference>
<dbReference type="HOGENOM" id="CLU_037423_2_0_7"/>
<evidence type="ECO:0000256" key="1">
    <source>
        <dbReference type="ARBA" id="ARBA00006964"/>
    </source>
</evidence>
<sequence length="271" mass="29636">MPTVKQIIDIVDQIAPFSLAESWDNSGLQVGDPRWPVSSILIALDVTDKALSEAEKLGCDMLITHHPLVMSPEKQIDFSRMPGTAILTSARSRIAVVSAHTNLDKAQDGLNDYLAQKLDIFCTDVFFSDAMKNESAGQIQGLGRIGQLGETMTLEQLAYRIKEELGIPRVRIIGNPGNMVSTAALCSGSGGSLTTQFLGSGMDVYITGDLKYHEARDIESHGKSAVDVGHFSSESIAVELLKKRLGQMFDARKYEILINSYDQEQDPFLTI</sequence>
<dbReference type="PANTHER" id="PTHR13799:SF14">
    <property type="entry name" value="GTP CYCLOHYDROLASE 1 TYPE 2 HOMOLOG"/>
    <property type="match status" value="1"/>
</dbReference>
<protein>
    <recommendedName>
        <fullName evidence="3">GTP cyclohydrolase 1 type 2 homolog</fullName>
    </recommendedName>
</protein>
<keyword evidence="7" id="KW-1185">Reference proteome</keyword>
<evidence type="ECO:0000313" key="7">
    <source>
        <dbReference type="Proteomes" id="UP000005778"/>
    </source>
</evidence>
<dbReference type="GO" id="GO:0046872">
    <property type="term" value="F:metal ion binding"/>
    <property type="evidence" value="ECO:0007669"/>
    <property type="project" value="UniProtKB-KW"/>
</dbReference>
<dbReference type="RefSeq" id="WP_004074822.1">
    <property type="nucleotide sequence ID" value="NZ_CM001488.1"/>
</dbReference>
<comment type="subunit">
    <text evidence="2">Homohexamer.</text>
</comment>
<feature type="binding site" evidence="5">
    <location>
        <position position="230"/>
    </location>
    <ligand>
        <name>a divalent metal cation</name>
        <dbReference type="ChEBI" id="CHEBI:60240"/>
        <label>1</label>
    </ligand>
</feature>
<accession>I5B6C8</accession>
<evidence type="ECO:0000313" key="6">
    <source>
        <dbReference type="EMBL" id="EIM65041.1"/>
    </source>
</evidence>
<proteinExistence type="inferred from homology"/>
<comment type="similarity">
    <text evidence="1">Belongs to the GTP cyclohydrolase I type 2/NIF3 family.</text>
</comment>
<feature type="binding site" evidence="5">
    <location>
        <position position="104"/>
    </location>
    <ligand>
        <name>a divalent metal cation</name>
        <dbReference type="ChEBI" id="CHEBI:60240"/>
        <label>1</label>
    </ligand>
</feature>
<dbReference type="Proteomes" id="UP000005778">
    <property type="component" value="Chromosome"/>
</dbReference>
<dbReference type="FunFam" id="3.40.1390.30:FF:000001">
    <property type="entry name" value="GTP cyclohydrolase 1 type 2"/>
    <property type="match status" value="1"/>
</dbReference>
<feature type="binding site" evidence="5">
    <location>
        <position position="66"/>
    </location>
    <ligand>
        <name>a divalent metal cation</name>
        <dbReference type="ChEBI" id="CHEBI:60240"/>
        <label>1</label>
    </ligand>
</feature>
<keyword evidence="4 5" id="KW-0479">Metal-binding</keyword>
<dbReference type="NCBIfam" id="TIGR00486">
    <property type="entry name" value="YbgI_SA1388"/>
    <property type="match status" value="1"/>
</dbReference>
<evidence type="ECO:0000256" key="5">
    <source>
        <dbReference type="PIRSR" id="PIRSR602678-1"/>
    </source>
</evidence>
<dbReference type="InterPro" id="IPR002678">
    <property type="entry name" value="DUF34/NIF3"/>
</dbReference>
<evidence type="ECO:0000256" key="3">
    <source>
        <dbReference type="ARBA" id="ARBA00022112"/>
    </source>
</evidence>
<dbReference type="PANTHER" id="PTHR13799">
    <property type="entry name" value="NGG1 INTERACTING FACTOR 3"/>
    <property type="match status" value="1"/>
</dbReference>
<organism evidence="6 7">
    <name type="scientific">Desulfobacter postgatei 2ac9</name>
    <dbReference type="NCBI Taxonomy" id="879212"/>
    <lineage>
        <taxon>Bacteria</taxon>
        <taxon>Pseudomonadati</taxon>
        <taxon>Thermodesulfobacteriota</taxon>
        <taxon>Desulfobacteria</taxon>
        <taxon>Desulfobacterales</taxon>
        <taxon>Desulfobacteraceae</taxon>
        <taxon>Desulfobacter</taxon>
    </lineage>
</organism>
<dbReference type="OrthoDB" id="9792792at2"/>
<feature type="binding site" evidence="5">
    <location>
        <position position="234"/>
    </location>
    <ligand>
        <name>a divalent metal cation</name>
        <dbReference type="ChEBI" id="CHEBI:60240"/>
        <label>1</label>
    </ligand>
</feature>
<dbReference type="SUPFAM" id="SSF102705">
    <property type="entry name" value="NIF3 (NGG1p interacting factor 3)-like"/>
    <property type="match status" value="1"/>
</dbReference>
<dbReference type="EMBL" id="CM001488">
    <property type="protein sequence ID" value="EIM65041.1"/>
    <property type="molecule type" value="Genomic_DNA"/>
</dbReference>
<evidence type="ECO:0000256" key="4">
    <source>
        <dbReference type="ARBA" id="ARBA00022723"/>
    </source>
</evidence>
<dbReference type="eggNOG" id="COG0327">
    <property type="taxonomic scope" value="Bacteria"/>
</dbReference>
<dbReference type="AlphaFoldDB" id="I5B6C8"/>
<dbReference type="InterPro" id="IPR036069">
    <property type="entry name" value="DUF34/NIF3_sf"/>
</dbReference>
<feature type="binding site" evidence="5">
    <location>
        <position position="65"/>
    </location>
    <ligand>
        <name>a divalent metal cation</name>
        <dbReference type="ChEBI" id="CHEBI:60240"/>
        <label>1</label>
    </ligand>
</feature>
<dbReference type="Pfam" id="PF01784">
    <property type="entry name" value="DUF34_NIF3"/>
    <property type="match status" value="1"/>
</dbReference>
<dbReference type="GO" id="GO:0005737">
    <property type="term" value="C:cytoplasm"/>
    <property type="evidence" value="ECO:0007669"/>
    <property type="project" value="TreeGrafter"/>
</dbReference>
<gene>
    <name evidence="6" type="ORF">DespoDRAFT_03262</name>
</gene>
<reference evidence="6 7" key="1">
    <citation type="submission" date="2011-09" db="EMBL/GenBank/DDBJ databases">
        <authorList>
            <consortium name="US DOE Joint Genome Institute (JGI-PGF)"/>
            <person name="Lucas S."/>
            <person name="Han J."/>
            <person name="Lapidus A."/>
            <person name="Cheng J.-F."/>
            <person name="Goodwin L."/>
            <person name="Pitluck S."/>
            <person name="Peters L."/>
            <person name="Land M.L."/>
            <person name="Hauser L."/>
            <person name="Orellana R."/>
            <person name="Lovley D."/>
            <person name="Woyke T.J."/>
        </authorList>
    </citation>
    <scope>NUCLEOTIDE SEQUENCE [LARGE SCALE GENOMIC DNA]</scope>
    <source>
        <strain evidence="6 7">2ac9</strain>
    </source>
</reference>